<dbReference type="GeneID" id="82855293"/>
<protein>
    <submittedName>
        <fullName evidence="1">Competence protein ComFB</fullName>
    </submittedName>
</protein>
<dbReference type="Proteomes" id="UP000288675">
    <property type="component" value="Chromosome"/>
</dbReference>
<dbReference type="InterPro" id="IPR019657">
    <property type="entry name" value="ComFB"/>
</dbReference>
<dbReference type="EMBL" id="CP035232">
    <property type="protein sequence ID" value="QAT67235.1"/>
    <property type="molecule type" value="Genomic_DNA"/>
</dbReference>
<proteinExistence type="predicted"/>
<gene>
    <name evidence="1" type="ORF">EQZ20_21700</name>
</gene>
<organism evidence="1 2">
    <name type="scientific">Bacillus glycinifermentans</name>
    <dbReference type="NCBI Taxonomy" id="1664069"/>
    <lineage>
        <taxon>Bacteria</taxon>
        <taxon>Bacillati</taxon>
        <taxon>Bacillota</taxon>
        <taxon>Bacilli</taxon>
        <taxon>Bacillales</taxon>
        <taxon>Bacillaceae</taxon>
        <taxon>Bacillus</taxon>
    </lineage>
</organism>
<reference evidence="1 2" key="1">
    <citation type="submission" date="2019-01" db="EMBL/GenBank/DDBJ databases">
        <title>Genome sequence of Bacillus glycinifermentans SRCM103574.</title>
        <authorList>
            <person name="Kong H.-J."/>
            <person name="Jeong S.-Y."/>
            <person name="Jeong D.-Y."/>
        </authorList>
    </citation>
    <scope>NUCLEOTIDE SEQUENCE [LARGE SCALE GENOMIC DNA]</scope>
    <source>
        <strain evidence="1 2">SRCM103574</strain>
    </source>
</reference>
<evidence type="ECO:0000313" key="2">
    <source>
        <dbReference type="Proteomes" id="UP000288675"/>
    </source>
</evidence>
<dbReference type="Pfam" id="PF10719">
    <property type="entry name" value="ComFB"/>
    <property type="match status" value="1"/>
</dbReference>
<dbReference type="AlphaFoldDB" id="A0AAJ3Z3B9"/>
<sequence>MLVNAKESVLEELFDQYIDQLNMSCLCQRCREDVLALALNAVKPQYVTDRTKLAYIKAELVDKQKNTSMLVTLAEAARRVNENPHCEHRKKGRKGVSCFV</sequence>
<dbReference type="KEGG" id="bgy:BGLY_4186"/>
<dbReference type="RefSeq" id="WP_046130085.1">
    <property type="nucleotide sequence ID" value="NZ_CP035232.1"/>
</dbReference>
<accession>A0AAJ3Z3B9</accession>
<name>A0AAJ3Z3B9_9BACI</name>
<evidence type="ECO:0000313" key="1">
    <source>
        <dbReference type="EMBL" id="QAT67235.1"/>
    </source>
</evidence>